<evidence type="ECO:0000256" key="10">
    <source>
        <dbReference type="PROSITE-ProRule" id="PRU10125"/>
    </source>
</evidence>
<keyword evidence="12" id="KW-1185">Reference proteome</keyword>
<comment type="catalytic activity">
    <reaction evidence="8 9">
        <text>(2S,6S)-2,6-diaminopimelate = meso-2,6-diaminopimelate</text>
        <dbReference type="Rhea" id="RHEA:15393"/>
        <dbReference type="ChEBI" id="CHEBI:57609"/>
        <dbReference type="ChEBI" id="CHEBI:57791"/>
        <dbReference type="EC" id="5.1.1.7"/>
    </reaction>
</comment>
<dbReference type="EMBL" id="CP000774">
    <property type="protein sequence ID" value="ABS63035.1"/>
    <property type="molecule type" value="Genomic_DNA"/>
</dbReference>
<dbReference type="RefSeq" id="WP_012110311.1">
    <property type="nucleotide sequence ID" value="NC_009719.1"/>
</dbReference>
<dbReference type="HAMAP" id="MF_00197">
    <property type="entry name" value="DAP_epimerase"/>
    <property type="match status" value="1"/>
</dbReference>
<feature type="active site" evidence="10">
    <location>
        <position position="77"/>
    </location>
</feature>
<dbReference type="Gene3D" id="3.10.310.10">
    <property type="entry name" value="Diaminopimelate Epimerase, Chain A, domain 1"/>
    <property type="match status" value="2"/>
</dbReference>
<proteinExistence type="inferred from homology"/>
<evidence type="ECO:0000256" key="3">
    <source>
        <dbReference type="ARBA" id="ARBA00013080"/>
    </source>
</evidence>
<dbReference type="FunFam" id="3.10.310.10:FF:000004">
    <property type="entry name" value="Diaminopimelate epimerase"/>
    <property type="match status" value="1"/>
</dbReference>
<dbReference type="GO" id="GO:0005829">
    <property type="term" value="C:cytosol"/>
    <property type="evidence" value="ECO:0007669"/>
    <property type="project" value="TreeGrafter"/>
</dbReference>
<gene>
    <name evidence="9" type="primary">dapF</name>
    <name evidence="11" type="ordered locus">Plav_1415</name>
</gene>
<dbReference type="eggNOG" id="COG0253">
    <property type="taxonomic scope" value="Bacteria"/>
</dbReference>
<name>A7HT02_PARL1</name>
<evidence type="ECO:0000256" key="2">
    <source>
        <dbReference type="ARBA" id="ARBA00010219"/>
    </source>
</evidence>
<dbReference type="InterPro" id="IPR001653">
    <property type="entry name" value="DAP_epimerase_DapF"/>
</dbReference>
<evidence type="ECO:0000256" key="4">
    <source>
        <dbReference type="ARBA" id="ARBA00022490"/>
    </source>
</evidence>
<dbReference type="GO" id="GO:0009089">
    <property type="term" value="P:lysine biosynthetic process via diaminopimelate"/>
    <property type="evidence" value="ECO:0007669"/>
    <property type="project" value="UniProtKB-UniRule"/>
</dbReference>
<dbReference type="OrthoDB" id="9805408at2"/>
<comment type="similarity">
    <text evidence="2 9">Belongs to the diaminopimelate epimerase family.</text>
</comment>
<keyword evidence="4 9" id="KW-0963">Cytoplasm</keyword>
<dbReference type="SUPFAM" id="SSF54506">
    <property type="entry name" value="Diaminopimelate epimerase-like"/>
    <property type="match status" value="2"/>
</dbReference>
<feature type="binding site" evidence="9">
    <location>
        <position position="197"/>
    </location>
    <ligand>
        <name>substrate</name>
    </ligand>
</feature>
<dbReference type="InterPro" id="IPR018510">
    <property type="entry name" value="DAP_epimerase_AS"/>
</dbReference>
<dbReference type="NCBIfam" id="TIGR00652">
    <property type="entry name" value="DapF"/>
    <property type="match status" value="1"/>
</dbReference>
<feature type="binding site" evidence="9">
    <location>
        <position position="68"/>
    </location>
    <ligand>
        <name>substrate</name>
    </ligand>
</feature>
<keyword evidence="7 9" id="KW-0413">Isomerase</keyword>
<feature type="active site" description="Proton donor" evidence="9">
    <location>
        <position position="77"/>
    </location>
</feature>
<dbReference type="Pfam" id="PF01678">
    <property type="entry name" value="DAP_epimerase"/>
    <property type="match status" value="2"/>
</dbReference>
<feature type="active site" description="Proton acceptor" evidence="9">
    <location>
        <position position="224"/>
    </location>
</feature>
<keyword evidence="5 9" id="KW-0028">Amino-acid biosynthesis</keyword>
<dbReference type="PROSITE" id="PS01326">
    <property type="entry name" value="DAP_EPIMERASE"/>
    <property type="match status" value="1"/>
</dbReference>
<comment type="function">
    <text evidence="9">Catalyzes the stereoinversion of LL-2,6-diaminopimelate (L,L-DAP) to meso-diaminopimelate (meso-DAP), a precursor of L-lysine and an essential component of the bacterial peptidoglycan.</text>
</comment>
<accession>A7HT02</accession>
<dbReference type="EC" id="5.1.1.7" evidence="3 9"/>
<feature type="site" description="Could be important to modulate the pK values of the two catalytic cysteine residues" evidence="9">
    <location>
        <position position="166"/>
    </location>
</feature>
<evidence type="ECO:0000256" key="7">
    <source>
        <dbReference type="ARBA" id="ARBA00023235"/>
    </source>
</evidence>
<feature type="site" description="Could be important to modulate the pK values of the two catalytic cysteine residues" evidence="9">
    <location>
        <position position="215"/>
    </location>
</feature>
<reference evidence="11 12" key="1">
    <citation type="journal article" date="2011" name="Stand. Genomic Sci.">
        <title>Complete genome sequence of Parvibaculum lavamentivorans type strain (DS-1(T)).</title>
        <authorList>
            <person name="Schleheck D."/>
            <person name="Weiss M."/>
            <person name="Pitluck S."/>
            <person name="Bruce D."/>
            <person name="Land M.L."/>
            <person name="Han S."/>
            <person name="Saunders E."/>
            <person name="Tapia R."/>
            <person name="Detter C."/>
            <person name="Brettin T."/>
            <person name="Han J."/>
            <person name="Woyke T."/>
            <person name="Goodwin L."/>
            <person name="Pennacchio L."/>
            <person name="Nolan M."/>
            <person name="Cook A.M."/>
            <person name="Kjelleberg S."/>
            <person name="Thomas T."/>
        </authorList>
    </citation>
    <scope>NUCLEOTIDE SEQUENCE [LARGE SCALE GENOMIC DNA]</scope>
    <source>
        <strain evidence="12">DS-1 / DSM 13023 / NCIMB 13966</strain>
    </source>
</reference>
<organism evidence="11 12">
    <name type="scientific">Parvibaculum lavamentivorans (strain DS-1 / DSM 13023 / NCIMB 13966)</name>
    <dbReference type="NCBI Taxonomy" id="402881"/>
    <lineage>
        <taxon>Bacteria</taxon>
        <taxon>Pseudomonadati</taxon>
        <taxon>Pseudomonadota</taxon>
        <taxon>Alphaproteobacteria</taxon>
        <taxon>Hyphomicrobiales</taxon>
        <taxon>Parvibaculaceae</taxon>
        <taxon>Parvibaculum</taxon>
    </lineage>
</organism>
<evidence type="ECO:0000256" key="8">
    <source>
        <dbReference type="ARBA" id="ARBA00051712"/>
    </source>
</evidence>
<evidence type="ECO:0000313" key="11">
    <source>
        <dbReference type="EMBL" id="ABS63035.1"/>
    </source>
</evidence>
<comment type="subcellular location">
    <subcellularLocation>
        <location evidence="9">Cytoplasm</location>
    </subcellularLocation>
</comment>
<dbReference type="HOGENOM" id="CLU_053306_1_0_5"/>
<protein>
    <recommendedName>
        <fullName evidence="3 9">Diaminopimelate epimerase</fullName>
        <shortName evidence="9">DAP epimerase</shortName>
        <ecNumber evidence="3 9">5.1.1.7</ecNumber>
    </recommendedName>
    <alternativeName>
        <fullName evidence="9">PLP-independent amino acid racemase</fullName>
    </alternativeName>
</protein>
<dbReference type="KEGG" id="pla:Plav_1415"/>
<dbReference type="PANTHER" id="PTHR31689">
    <property type="entry name" value="DIAMINOPIMELATE EPIMERASE, CHLOROPLASTIC"/>
    <property type="match status" value="1"/>
</dbReference>
<evidence type="ECO:0000313" key="12">
    <source>
        <dbReference type="Proteomes" id="UP000006377"/>
    </source>
</evidence>
<comment type="pathway">
    <text evidence="1 9">Amino-acid biosynthesis; L-lysine biosynthesis via DAP pathway; DL-2,6-diaminopimelate from LL-2,6-diaminopimelate: step 1/1.</text>
</comment>
<feature type="binding site" evidence="9">
    <location>
        <position position="164"/>
    </location>
    <ligand>
        <name>substrate</name>
    </ligand>
</feature>
<dbReference type="AlphaFoldDB" id="A7HT02"/>
<dbReference type="PANTHER" id="PTHR31689:SF0">
    <property type="entry name" value="DIAMINOPIMELATE EPIMERASE"/>
    <property type="match status" value="1"/>
</dbReference>
<comment type="subunit">
    <text evidence="9">Homodimer.</text>
</comment>
<evidence type="ECO:0000256" key="9">
    <source>
        <dbReference type="HAMAP-Rule" id="MF_00197"/>
    </source>
</evidence>
<feature type="binding site" evidence="9">
    <location>
        <begin position="225"/>
        <end position="226"/>
    </location>
    <ligand>
        <name>substrate</name>
    </ligand>
</feature>
<evidence type="ECO:0000256" key="5">
    <source>
        <dbReference type="ARBA" id="ARBA00022605"/>
    </source>
</evidence>
<feature type="binding site" evidence="9">
    <location>
        <begin position="215"/>
        <end position="216"/>
    </location>
    <ligand>
        <name>substrate</name>
    </ligand>
</feature>
<feature type="binding site" evidence="9">
    <location>
        <position position="49"/>
    </location>
    <ligand>
        <name>substrate</name>
    </ligand>
</feature>
<feature type="binding site" evidence="9">
    <location>
        <begin position="78"/>
        <end position="79"/>
    </location>
    <ligand>
        <name>substrate</name>
    </ligand>
</feature>
<sequence>MTGMTHHFLKMNGLGNDFVVLDLRREPFVLTDAIARAIADREKGIGCDQLITIEPARQGGDVFMGIRNHDGGTVEACGNAARCIGKLILDETGKDAVTIETLAGDTVATRAEGDEITVDMGAPRLDWNQIPLSEEFQDTRAIELEIGPLGAPIMHSPGVVNVGNPHAVFFVEDVDAIDLERSGPMLEHHPLFPERANISVAKVLSPTHIRIRTWERGAGLTRACGTAACAATVAAIRRRKTERKITVTLPGGDLTVEWLPDDENGYGHVLMTGPVAFDYEGTLDPRLLTGAAA</sequence>
<keyword evidence="6 9" id="KW-0457">Lysine biosynthesis</keyword>
<evidence type="ECO:0000256" key="6">
    <source>
        <dbReference type="ARBA" id="ARBA00023154"/>
    </source>
</evidence>
<dbReference type="UniPathway" id="UPA00034">
    <property type="reaction ID" value="UER00025"/>
</dbReference>
<dbReference type="STRING" id="402881.Plav_1415"/>
<evidence type="ECO:0000256" key="1">
    <source>
        <dbReference type="ARBA" id="ARBA00005196"/>
    </source>
</evidence>
<feature type="binding site" evidence="9">
    <location>
        <position position="16"/>
    </location>
    <ligand>
        <name>substrate</name>
    </ligand>
</feature>
<dbReference type="GO" id="GO:0008837">
    <property type="term" value="F:diaminopimelate epimerase activity"/>
    <property type="evidence" value="ECO:0007669"/>
    <property type="project" value="UniProtKB-UniRule"/>
</dbReference>
<dbReference type="Proteomes" id="UP000006377">
    <property type="component" value="Chromosome"/>
</dbReference>